<keyword evidence="5 7" id="KW-0408">Iron</keyword>
<dbReference type="InterPro" id="IPR036396">
    <property type="entry name" value="Cyt_P450_sf"/>
</dbReference>
<dbReference type="Gene3D" id="1.10.630.10">
    <property type="entry name" value="Cytochrome P450"/>
    <property type="match status" value="1"/>
</dbReference>
<keyword evidence="2 7" id="KW-0349">Heme</keyword>
<proteinExistence type="inferred from homology"/>
<evidence type="ECO:0000256" key="2">
    <source>
        <dbReference type="ARBA" id="ARBA00022617"/>
    </source>
</evidence>
<reference evidence="10" key="1">
    <citation type="journal article" date="2019" name="Int. J. Syst. Evol. Microbiol.">
        <title>The Global Catalogue of Microorganisms (GCM) 10K type strain sequencing project: providing services to taxonomists for standard genome sequencing and annotation.</title>
        <authorList>
            <consortium name="The Broad Institute Genomics Platform"/>
            <consortium name="The Broad Institute Genome Sequencing Center for Infectious Disease"/>
            <person name="Wu L."/>
            <person name="Ma J."/>
        </authorList>
    </citation>
    <scope>NUCLEOTIDE SEQUENCE [LARGE SCALE GENOMIC DNA]</scope>
    <source>
        <strain evidence="10">CGMCC 4.7246</strain>
    </source>
</reference>
<dbReference type="PROSITE" id="PS00086">
    <property type="entry name" value="CYTOCHROME_P450"/>
    <property type="match status" value="1"/>
</dbReference>
<evidence type="ECO:0000313" key="9">
    <source>
        <dbReference type="EMBL" id="MFC6089658.1"/>
    </source>
</evidence>
<evidence type="ECO:0000256" key="7">
    <source>
        <dbReference type="RuleBase" id="RU000461"/>
    </source>
</evidence>
<dbReference type="RefSeq" id="WP_380634998.1">
    <property type="nucleotide sequence ID" value="NZ_JBHSQO010000008.1"/>
</dbReference>
<name>A0ABW1P3J4_9PSEU</name>
<comment type="caution">
    <text evidence="9">The sequence shown here is derived from an EMBL/GenBank/DDBJ whole genome shotgun (WGS) entry which is preliminary data.</text>
</comment>
<comment type="similarity">
    <text evidence="1 7">Belongs to the cytochrome P450 family.</text>
</comment>
<dbReference type="InterPro" id="IPR050196">
    <property type="entry name" value="Cytochrome_P450_Monoox"/>
</dbReference>
<dbReference type="PANTHER" id="PTHR24291:SF50">
    <property type="entry name" value="BIFUNCTIONAL ALBAFLAVENONE MONOOXYGENASE_TERPENE SYNTHASE"/>
    <property type="match status" value="1"/>
</dbReference>
<evidence type="ECO:0000256" key="1">
    <source>
        <dbReference type="ARBA" id="ARBA00010617"/>
    </source>
</evidence>
<evidence type="ECO:0000256" key="6">
    <source>
        <dbReference type="ARBA" id="ARBA00023033"/>
    </source>
</evidence>
<organism evidence="9 10">
    <name type="scientific">Saccharothrix lopnurensis</name>
    <dbReference type="NCBI Taxonomy" id="1670621"/>
    <lineage>
        <taxon>Bacteria</taxon>
        <taxon>Bacillati</taxon>
        <taxon>Actinomycetota</taxon>
        <taxon>Actinomycetes</taxon>
        <taxon>Pseudonocardiales</taxon>
        <taxon>Pseudonocardiaceae</taxon>
        <taxon>Saccharothrix</taxon>
    </lineage>
</organism>
<evidence type="ECO:0000256" key="4">
    <source>
        <dbReference type="ARBA" id="ARBA00023002"/>
    </source>
</evidence>
<accession>A0ABW1P3J4</accession>
<dbReference type="InterPro" id="IPR001128">
    <property type="entry name" value="Cyt_P450"/>
</dbReference>
<gene>
    <name evidence="9" type="ORF">ACFP3R_10285</name>
</gene>
<dbReference type="PRINTS" id="PR00465">
    <property type="entry name" value="EP450IV"/>
</dbReference>
<dbReference type="SUPFAM" id="SSF48264">
    <property type="entry name" value="Cytochrome P450"/>
    <property type="match status" value="1"/>
</dbReference>
<keyword evidence="6 7" id="KW-0503">Monooxygenase</keyword>
<dbReference type="Proteomes" id="UP001596220">
    <property type="component" value="Unassembled WGS sequence"/>
</dbReference>
<evidence type="ECO:0000313" key="10">
    <source>
        <dbReference type="Proteomes" id="UP001596220"/>
    </source>
</evidence>
<feature type="region of interest" description="Disordered" evidence="8">
    <location>
        <begin position="1"/>
        <end position="62"/>
    </location>
</feature>
<keyword evidence="4 7" id="KW-0560">Oxidoreductase</keyword>
<keyword evidence="10" id="KW-1185">Reference proteome</keyword>
<evidence type="ECO:0000256" key="3">
    <source>
        <dbReference type="ARBA" id="ARBA00022723"/>
    </source>
</evidence>
<dbReference type="Pfam" id="PF00067">
    <property type="entry name" value="p450"/>
    <property type="match status" value="1"/>
</dbReference>
<dbReference type="InterPro" id="IPR002403">
    <property type="entry name" value="Cyt_P450_E_grp-IV"/>
</dbReference>
<dbReference type="InterPro" id="IPR017972">
    <property type="entry name" value="Cyt_P450_CS"/>
</dbReference>
<dbReference type="PRINTS" id="PR00385">
    <property type="entry name" value="P450"/>
</dbReference>
<evidence type="ECO:0000256" key="8">
    <source>
        <dbReference type="SAM" id="MobiDB-lite"/>
    </source>
</evidence>
<protein>
    <submittedName>
        <fullName evidence="9">Cytochrome P450</fullName>
    </submittedName>
</protein>
<evidence type="ECO:0000256" key="5">
    <source>
        <dbReference type="ARBA" id="ARBA00023004"/>
    </source>
</evidence>
<sequence>MSTASRPTPPHSATHHPVAHHPTAPCPAAPRSTAPRTAEHAHPGTASTRSPSAPSTPAGFRSATAPGALPVLGHAWHLATRPVEFLRSLHRLGDLVEIRLGPRPAHVCCHPELLRHVLVHDRVFDRGGPAVERVRDVIGDGLATCGHAEHRAQRRMIQPAFHPDRLRRYARVMAEEVGAAVEAWHPGEVADVHPALQRLSRRIVVRTLFADDAPATVHDVQQGVETLLRGFLPLMLVPSGLRRVLTAVHQPHRSATRSLRHAVERLASARPPGGLVDELAPLTTDQVHSQVMTMLVAAVETTAATMTWCLTRLARHPEVQEAVRAEAVGTSDPADLTYTRRVLTETLRLHHPTVLITRTVTEPVELARTWLPRGATVMTSPTAVHLNEDHYPRPMRFDPDRWDPARGATPPPGAFLPFGGGARRCIGDTYAITEAVLTLAAITRRWRVSLAPGADLRTTMRGPVPCPRRAVLRFDAHRG</sequence>
<feature type="compositionally biased region" description="Low complexity" evidence="8">
    <location>
        <begin position="45"/>
        <end position="58"/>
    </location>
</feature>
<keyword evidence="3 7" id="KW-0479">Metal-binding</keyword>
<dbReference type="EMBL" id="JBHSQO010000008">
    <property type="protein sequence ID" value="MFC6089658.1"/>
    <property type="molecule type" value="Genomic_DNA"/>
</dbReference>
<dbReference type="PANTHER" id="PTHR24291">
    <property type="entry name" value="CYTOCHROME P450 FAMILY 4"/>
    <property type="match status" value="1"/>
</dbReference>